<sequence>MMFGGYSKGGLSLPTVVHISISRFLKSLPKKGEPLQFLVSMHVEGTGVTWQKNVTVDPADEKRMLGLTQDLYLWSVNQGFRKEEAEKKLHELGGVLHKAFIGSDGEDFLKMHDPTTLLLNVDETIMNLPWELIGKHRPLALRLPFGRLVTTRILPEKERDALSKDSTLKILAIGNPTGDLYGGIREIESIRELEGEYAGYRIEVRTLTGEEATKQAFLDLARTGEFDIIHFAGHGDFKESSPKMSGIRFADGVFTAAEVAFIGWKSPPYIVFNSSCESGRSGGGKRLISRKGSGNGMAAAFIAAGVSGYAGYFYPVTDTGAALMTTRFYRAMLELKNIGLAFMEARETAVFELEGTMDLAGYSAIFYGDAATGKRRDVYTKA</sequence>
<dbReference type="InterPro" id="IPR024983">
    <property type="entry name" value="CHAT_dom"/>
</dbReference>
<dbReference type="eggNOG" id="COG4995">
    <property type="taxonomic scope" value="Bacteria"/>
</dbReference>
<dbReference type="EMBL" id="AXUN02000172">
    <property type="protein sequence ID" value="ETA80822.1"/>
    <property type="molecule type" value="Genomic_DNA"/>
</dbReference>
<evidence type="ECO:0000259" key="1">
    <source>
        <dbReference type="Pfam" id="PF12770"/>
    </source>
</evidence>
<accession>V7I732</accession>
<reference evidence="2 3" key="1">
    <citation type="journal article" date="2014" name="Genome Announc.">
        <title>Genome Sequence of Youngiibacter fragilis, the Type Strain of the Genus Youngiibacter.</title>
        <authorList>
            <person name="Wawrik C.B."/>
            <person name="Callaghan A.V."/>
            <person name="Stamps B.W."/>
            <person name="Wawrik B."/>
        </authorList>
    </citation>
    <scope>NUCLEOTIDE SEQUENCE [LARGE SCALE GENOMIC DNA]</scope>
    <source>
        <strain evidence="2 3">232.1</strain>
    </source>
</reference>
<dbReference type="PATRIC" id="fig|994573.3.peg.1788"/>
<organism evidence="2 3">
    <name type="scientific">Youngiibacter fragilis 232.1</name>
    <dbReference type="NCBI Taxonomy" id="994573"/>
    <lineage>
        <taxon>Bacteria</taxon>
        <taxon>Bacillati</taxon>
        <taxon>Bacillota</taxon>
        <taxon>Clostridia</taxon>
        <taxon>Eubacteriales</taxon>
        <taxon>Clostridiaceae</taxon>
        <taxon>Youngiibacter</taxon>
    </lineage>
</organism>
<comment type="caution">
    <text evidence="2">The sequence shown here is derived from an EMBL/GenBank/DDBJ whole genome shotgun (WGS) entry which is preliminary data.</text>
</comment>
<evidence type="ECO:0000313" key="3">
    <source>
        <dbReference type="Proteomes" id="UP000017747"/>
    </source>
</evidence>
<dbReference type="STRING" id="994573.T472_0209615"/>
<dbReference type="Proteomes" id="UP000017747">
    <property type="component" value="Unassembled WGS sequence"/>
</dbReference>
<protein>
    <recommendedName>
        <fullName evidence="1">CHAT domain-containing protein</fullName>
    </recommendedName>
</protein>
<name>V7I732_9CLOT</name>
<gene>
    <name evidence="2" type="ORF">T472_0209615</name>
</gene>
<dbReference type="RefSeq" id="WP_023387617.1">
    <property type="nucleotide sequence ID" value="NZ_AXUN02000172.1"/>
</dbReference>
<evidence type="ECO:0000313" key="2">
    <source>
        <dbReference type="EMBL" id="ETA80822.1"/>
    </source>
</evidence>
<dbReference type="Pfam" id="PF12770">
    <property type="entry name" value="CHAT"/>
    <property type="match status" value="1"/>
</dbReference>
<dbReference type="OrthoDB" id="8455618at2"/>
<proteinExistence type="predicted"/>
<keyword evidence="3" id="KW-1185">Reference proteome</keyword>
<dbReference type="AlphaFoldDB" id="V7I732"/>
<feature type="domain" description="CHAT" evidence="1">
    <location>
        <begin position="94"/>
        <end position="348"/>
    </location>
</feature>